<dbReference type="EC" id="2.7.7.50" evidence="3 17"/>
<dbReference type="GO" id="GO:0031533">
    <property type="term" value="C:mRNA capping enzyme complex"/>
    <property type="evidence" value="ECO:0007669"/>
    <property type="project" value="InterPro"/>
</dbReference>
<dbReference type="Gene3D" id="2.40.50.140">
    <property type="entry name" value="Nucleic acid-binding proteins"/>
    <property type="match status" value="1"/>
</dbReference>
<name>A0A7D8UQH5_9HELO</name>
<evidence type="ECO:0000256" key="1">
    <source>
        <dbReference type="ARBA" id="ARBA00004123"/>
    </source>
</evidence>
<evidence type="ECO:0000256" key="16">
    <source>
        <dbReference type="ARBA" id="ARBA00053845"/>
    </source>
</evidence>
<dbReference type="SUPFAM" id="SSF56091">
    <property type="entry name" value="DNA ligase/mRNA capping enzyme, catalytic domain"/>
    <property type="match status" value="1"/>
</dbReference>
<feature type="active site" description="N6-GMP-lysine intermediate" evidence="18">
    <location>
        <position position="67"/>
    </location>
</feature>
<dbReference type="InterPro" id="IPR013846">
    <property type="entry name" value="mRNA_cap_enzyme_C"/>
</dbReference>
<accession>A0A7D8UQH5</accession>
<evidence type="ECO:0000256" key="12">
    <source>
        <dbReference type="ARBA" id="ARBA00029909"/>
    </source>
</evidence>
<dbReference type="PIRSF" id="PIRSF036959">
    <property type="entry name" value="mRNA_cap_alpha"/>
    <property type="match status" value="1"/>
</dbReference>
<evidence type="ECO:0000256" key="13">
    <source>
        <dbReference type="ARBA" id="ARBA00030702"/>
    </source>
</evidence>
<sequence length="431" mass="50551">MANVNGPVRSIEAPGVRIDGQLLRHMQSEVASLLDRPNNSFPGAQPVSFARKHLEELTRQDYYVCEKSDGMRYLLYLTRDEHEEEAQYLIDRKNDYWFIPKNGLHFPVPRHVEGFHTDTLIDGELVLDKLPNGGVQPKYLVFDCMLLDGNSLMNRTLDKRLAYFKERIYDPYKDLLVNYPEEKPYMHFIMEMKQMQFSYAIDLMFGKILPHLPHGNDGLIFTCRMSDYKFGTDQNILKWKPEAENSIDFRMTLDFPTKQPDEQDIAEGYKEPYVDYDAMPVCNLHVHQGDSHRETWYGEMYIENDEWERLKSLEEPLNDRIVECYMDSQKRWRYMRFRDDKTNANHTTTVDSVIESIMDRVTKQDLMAAQKVIRDEWKKRAAEEQAKEKKMEERKRVASTGINPMNAGAKRKAEEQGNGRPSPGPPVKKEL</sequence>
<evidence type="ECO:0000256" key="15">
    <source>
        <dbReference type="ARBA" id="ARBA00047082"/>
    </source>
</evidence>
<dbReference type="OrthoDB" id="200924at2759"/>
<evidence type="ECO:0000256" key="17">
    <source>
        <dbReference type="PIRNR" id="PIRNR036959"/>
    </source>
</evidence>
<feature type="compositionally biased region" description="Basic and acidic residues" evidence="19">
    <location>
        <begin position="379"/>
        <end position="396"/>
    </location>
</feature>
<protein>
    <recommendedName>
        <fullName evidence="4 17">mRNA-capping enzyme subunit alpha</fullName>
        <ecNumber evidence="3 17">2.7.7.50</ecNumber>
    </recommendedName>
    <alternativeName>
        <fullName evidence="12 17">GTP--RNA guanylyltransferase</fullName>
    </alternativeName>
    <alternativeName>
        <fullName evidence="13 17">mRNA guanylyltransferase</fullName>
    </alternativeName>
</protein>
<feature type="region of interest" description="Disordered" evidence="19">
    <location>
        <begin position="379"/>
        <end position="431"/>
    </location>
</feature>
<dbReference type="InterPro" id="IPR012340">
    <property type="entry name" value="NA-bd_OB-fold"/>
</dbReference>
<keyword evidence="23" id="KW-1185">Reference proteome</keyword>
<evidence type="ECO:0000313" key="23">
    <source>
        <dbReference type="Proteomes" id="UP000481288"/>
    </source>
</evidence>
<evidence type="ECO:0000256" key="4">
    <source>
        <dbReference type="ARBA" id="ARBA00019171"/>
    </source>
</evidence>
<organism evidence="22 23">
    <name type="scientific">Lachnellula cervina</name>
    <dbReference type="NCBI Taxonomy" id="1316786"/>
    <lineage>
        <taxon>Eukaryota</taxon>
        <taxon>Fungi</taxon>
        <taxon>Dikarya</taxon>
        <taxon>Ascomycota</taxon>
        <taxon>Pezizomycotina</taxon>
        <taxon>Leotiomycetes</taxon>
        <taxon>Helotiales</taxon>
        <taxon>Lachnaceae</taxon>
        <taxon>Lachnellula</taxon>
    </lineage>
</organism>
<evidence type="ECO:0000256" key="19">
    <source>
        <dbReference type="SAM" id="MobiDB-lite"/>
    </source>
</evidence>
<dbReference type="Pfam" id="PF03919">
    <property type="entry name" value="mRNA_cap_C"/>
    <property type="match status" value="1"/>
</dbReference>
<comment type="subunit">
    <text evidence="15">Heterodimer. The mRNA-capping enzyme is composed of two separate chains alpha and beta, respectively a mRNA guanylyltransferase and an mRNA 5'-triphosphate monophosphatase.</text>
</comment>
<evidence type="ECO:0000256" key="11">
    <source>
        <dbReference type="ARBA" id="ARBA00023242"/>
    </source>
</evidence>
<dbReference type="Gene3D" id="3.30.470.30">
    <property type="entry name" value="DNA ligase/mRNA capping enzyme"/>
    <property type="match status" value="1"/>
</dbReference>
<keyword evidence="10 17" id="KW-0342">GTP-binding</keyword>
<evidence type="ECO:0000256" key="5">
    <source>
        <dbReference type="ARBA" id="ARBA00022664"/>
    </source>
</evidence>
<dbReference type="PANTHER" id="PTHR10367">
    <property type="entry name" value="MRNA-CAPPING ENZYME"/>
    <property type="match status" value="1"/>
</dbReference>
<keyword evidence="8 17" id="KW-0547">Nucleotide-binding</keyword>
<evidence type="ECO:0000256" key="2">
    <source>
        <dbReference type="ARBA" id="ARBA00010237"/>
    </source>
</evidence>
<dbReference type="SUPFAM" id="SSF50249">
    <property type="entry name" value="Nucleic acid-binding proteins"/>
    <property type="match status" value="1"/>
</dbReference>
<keyword evidence="6 17" id="KW-0808">Transferase</keyword>
<keyword evidence="5 17" id="KW-0507">mRNA processing</keyword>
<feature type="compositionally biased region" description="Pro residues" evidence="19">
    <location>
        <begin position="422"/>
        <end position="431"/>
    </location>
</feature>
<comment type="caution">
    <text evidence="22">The sequence shown here is derived from an EMBL/GenBank/DDBJ whole genome shotgun (WGS) entry which is preliminary data.</text>
</comment>
<reference evidence="22 23" key="1">
    <citation type="submission" date="2018-05" db="EMBL/GenBank/DDBJ databases">
        <title>Whole genome sequencing for identification of molecular markers to develop diagnostic detection tools for the regulated plant pathogen Lachnellula willkommii.</title>
        <authorList>
            <person name="Giroux E."/>
            <person name="Bilodeau G."/>
        </authorList>
    </citation>
    <scope>NUCLEOTIDE SEQUENCE [LARGE SCALE GENOMIC DNA]</scope>
    <source>
        <strain evidence="22 23">CBS 625.97</strain>
    </source>
</reference>
<evidence type="ECO:0000259" key="21">
    <source>
        <dbReference type="Pfam" id="PF03919"/>
    </source>
</evidence>
<gene>
    <name evidence="22" type="primary">rnp-2</name>
    <name evidence="22" type="ORF">LCER1_G005032</name>
</gene>
<keyword evidence="7 17" id="KW-0548">Nucleotidyltransferase</keyword>
<comment type="similarity">
    <text evidence="2 17">Belongs to the eukaryotic GTase family.</text>
</comment>
<evidence type="ECO:0000256" key="10">
    <source>
        <dbReference type="ARBA" id="ARBA00023134"/>
    </source>
</evidence>
<keyword evidence="11 17" id="KW-0539">Nucleus</keyword>
<evidence type="ECO:0000256" key="8">
    <source>
        <dbReference type="ARBA" id="ARBA00022741"/>
    </source>
</evidence>
<feature type="domain" description="mRNA capping enzyme C-terminal" evidence="21">
    <location>
        <begin position="244"/>
        <end position="367"/>
    </location>
</feature>
<evidence type="ECO:0000259" key="20">
    <source>
        <dbReference type="Pfam" id="PF01331"/>
    </source>
</evidence>
<dbReference type="GO" id="GO:0006370">
    <property type="term" value="P:7-methylguanosine mRNA capping"/>
    <property type="evidence" value="ECO:0007669"/>
    <property type="project" value="UniProtKB-KW"/>
</dbReference>
<feature type="domain" description="mRNA capping enzyme adenylation" evidence="20">
    <location>
        <begin position="45"/>
        <end position="240"/>
    </location>
</feature>
<dbReference type="InterPro" id="IPR051029">
    <property type="entry name" value="mRNA_Capping_Enz/RNA_Phosphat"/>
</dbReference>
<evidence type="ECO:0000256" key="7">
    <source>
        <dbReference type="ARBA" id="ARBA00022695"/>
    </source>
</evidence>
<dbReference type="AlphaFoldDB" id="A0A7D8UQH5"/>
<dbReference type="InterPro" id="IPR001339">
    <property type="entry name" value="mRNA_cap_enzyme_adenylation"/>
</dbReference>
<keyword evidence="9 17" id="KW-0506">mRNA capping</keyword>
<dbReference type="Proteomes" id="UP000481288">
    <property type="component" value="Unassembled WGS sequence"/>
</dbReference>
<dbReference type="GO" id="GO:0005525">
    <property type="term" value="F:GTP binding"/>
    <property type="evidence" value="ECO:0007669"/>
    <property type="project" value="UniProtKB-KW"/>
</dbReference>
<dbReference type="FunFam" id="2.40.50.140:FF:000275">
    <property type="entry name" value="mRNA-capping enzyme subunit alpha"/>
    <property type="match status" value="1"/>
</dbReference>
<comment type="catalytic activity">
    <reaction evidence="14">
        <text>a 5'-end diphospho-ribonucleoside in mRNA + GTP + H(+) = a 5'-end (5'-triphosphoguanosine)-ribonucleoside in mRNA + diphosphate</text>
        <dbReference type="Rhea" id="RHEA:67012"/>
        <dbReference type="Rhea" id="RHEA-COMP:17165"/>
        <dbReference type="Rhea" id="RHEA-COMP:17166"/>
        <dbReference type="ChEBI" id="CHEBI:15378"/>
        <dbReference type="ChEBI" id="CHEBI:33019"/>
        <dbReference type="ChEBI" id="CHEBI:37565"/>
        <dbReference type="ChEBI" id="CHEBI:167616"/>
        <dbReference type="ChEBI" id="CHEBI:167617"/>
        <dbReference type="EC" id="2.7.7.50"/>
    </reaction>
    <physiologicalReaction direction="left-to-right" evidence="14">
        <dbReference type="Rhea" id="RHEA:67013"/>
    </physiologicalReaction>
</comment>
<evidence type="ECO:0000256" key="18">
    <source>
        <dbReference type="PIRSR" id="PIRSR036959-1"/>
    </source>
</evidence>
<evidence type="ECO:0000256" key="6">
    <source>
        <dbReference type="ARBA" id="ARBA00022679"/>
    </source>
</evidence>
<evidence type="ECO:0000313" key="22">
    <source>
        <dbReference type="EMBL" id="TVY54634.1"/>
    </source>
</evidence>
<dbReference type="FunFam" id="3.30.470.30:FF:000011">
    <property type="entry name" value="mRNA-capping enzyme subunit alpha"/>
    <property type="match status" value="1"/>
</dbReference>
<evidence type="ECO:0000256" key="3">
    <source>
        <dbReference type="ARBA" id="ARBA00012475"/>
    </source>
</evidence>
<dbReference type="GO" id="GO:0004484">
    <property type="term" value="F:mRNA guanylyltransferase activity"/>
    <property type="evidence" value="ECO:0007669"/>
    <property type="project" value="UniProtKB-EC"/>
</dbReference>
<dbReference type="InterPro" id="IPR017075">
    <property type="entry name" value="mRNA_cap_enzyme_alpha"/>
</dbReference>
<dbReference type="CDD" id="cd07895">
    <property type="entry name" value="Adenylation_mRNA_capping"/>
    <property type="match status" value="1"/>
</dbReference>
<dbReference type="EMBL" id="QGMG01000320">
    <property type="protein sequence ID" value="TVY54634.1"/>
    <property type="molecule type" value="Genomic_DNA"/>
</dbReference>
<comment type="subcellular location">
    <subcellularLocation>
        <location evidence="1 17">Nucleus</location>
    </subcellularLocation>
</comment>
<proteinExistence type="inferred from homology"/>
<evidence type="ECO:0000256" key="14">
    <source>
        <dbReference type="ARBA" id="ARBA00044624"/>
    </source>
</evidence>
<dbReference type="Pfam" id="PF01331">
    <property type="entry name" value="mRNA_cap_enzyme"/>
    <property type="match status" value="1"/>
</dbReference>
<evidence type="ECO:0000256" key="9">
    <source>
        <dbReference type="ARBA" id="ARBA00023042"/>
    </source>
</evidence>
<comment type="function">
    <text evidence="16 17">Second step of mRNA capping. Transfer of the GMP moiety of GTP to the 5'-end of RNA via an enzyme-GMP covalent reaction intermediate.</text>
</comment>
<dbReference type="PANTHER" id="PTHR10367:SF17">
    <property type="entry name" value="MRNA-CAPPING ENZYME"/>
    <property type="match status" value="1"/>
</dbReference>
<dbReference type="GO" id="GO:0005524">
    <property type="term" value="F:ATP binding"/>
    <property type="evidence" value="ECO:0007669"/>
    <property type="project" value="InterPro"/>
</dbReference>